<sequence length="251" mass="28165">MKFSELDLKPKIYEALQRMGYEDMTPIQEESIPHIVRGADLMGLAETGSGKTAACGVPLVNSTDVDTKAIQHLILVPTRELALQYVQEDDDLAGDSGVVPFAVYGGFDISIQKAKLNHCVHILVATPGRLIDLIWNTRLDLTQVRTVVLDEADEMLKMGFIEDVDWILSCVLQEHQTLLWSATMPGEIDGLAKKYLKDPVRIELNRYQRAPQSLQHHFLHAGRDRMKALTDYLKGHSVKQAIIFCNSRDKA</sequence>
<dbReference type="Gene3D" id="3.40.50.300">
    <property type="entry name" value="P-loop containing nucleotide triphosphate hydrolases"/>
    <property type="match status" value="1"/>
</dbReference>
<dbReference type="InterPro" id="IPR014001">
    <property type="entry name" value="Helicase_ATP-bd"/>
</dbReference>
<dbReference type="InterPro" id="IPR014014">
    <property type="entry name" value="RNA_helicase_DEAD_Q_motif"/>
</dbReference>
<gene>
    <name evidence="7" type="ORF">METZ01_LOCUS347016</name>
</gene>
<dbReference type="PROSITE" id="PS51195">
    <property type="entry name" value="Q_MOTIF"/>
    <property type="match status" value="1"/>
</dbReference>
<dbReference type="EMBL" id="UINC01119975">
    <property type="protein sequence ID" value="SVC94162.1"/>
    <property type="molecule type" value="Genomic_DNA"/>
</dbReference>
<dbReference type="InterPro" id="IPR027417">
    <property type="entry name" value="P-loop_NTPase"/>
</dbReference>
<feature type="domain" description="DEAD-box RNA helicase Q" evidence="6">
    <location>
        <begin position="1"/>
        <end position="29"/>
    </location>
</feature>
<dbReference type="PROSITE" id="PS51192">
    <property type="entry name" value="HELICASE_ATP_BIND_1"/>
    <property type="match status" value="1"/>
</dbReference>
<organism evidence="7">
    <name type="scientific">marine metagenome</name>
    <dbReference type="NCBI Taxonomy" id="408172"/>
    <lineage>
        <taxon>unclassified sequences</taxon>
        <taxon>metagenomes</taxon>
        <taxon>ecological metagenomes</taxon>
    </lineage>
</organism>
<name>A0A382RAB4_9ZZZZ</name>
<evidence type="ECO:0000313" key="7">
    <source>
        <dbReference type="EMBL" id="SVC94162.1"/>
    </source>
</evidence>
<evidence type="ECO:0000256" key="2">
    <source>
        <dbReference type="ARBA" id="ARBA00022801"/>
    </source>
</evidence>
<dbReference type="PROSITE" id="PS00039">
    <property type="entry name" value="DEAD_ATP_HELICASE"/>
    <property type="match status" value="1"/>
</dbReference>
<dbReference type="PANTHER" id="PTHR47959">
    <property type="entry name" value="ATP-DEPENDENT RNA HELICASE RHLE-RELATED"/>
    <property type="match status" value="1"/>
</dbReference>
<proteinExistence type="predicted"/>
<evidence type="ECO:0000259" key="5">
    <source>
        <dbReference type="PROSITE" id="PS51192"/>
    </source>
</evidence>
<evidence type="ECO:0000256" key="3">
    <source>
        <dbReference type="ARBA" id="ARBA00022806"/>
    </source>
</evidence>
<reference evidence="7" key="1">
    <citation type="submission" date="2018-05" db="EMBL/GenBank/DDBJ databases">
        <authorList>
            <person name="Lanie J.A."/>
            <person name="Ng W.-L."/>
            <person name="Kazmierczak K.M."/>
            <person name="Andrzejewski T.M."/>
            <person name="Davidsen T.M."/>
            <person name="Wayne K.J."/>
            <person name="Tettelin H."/>
            <person name="Glass J.I."/>
            <person name="Rusch D."/>
            <person name="Podicherti R."/>
            <person name="Tsui H.-C.T."/>
            <person name="Winkler M.E."/>
        </authorList>
    </citation>
    <scope>NUCLEOTIDE SEQUENCE</scope>
</reference>
<dbReference type="InterPro" id="IPR000629">
    <property type="entry name" value="RNA-helicase_DEAD-box_CS"/>
</dbReference>
<keyword evidence="2" id="KW-0378">Hydrolase</keyword>
<dbReference type="InterPro" id="IPR011545">
    <property type="entry name" value="DEAD/DEAH_box_helicase_dom"/>
</dbReference>
<dbReference type="InterPro" id="IPR044742">
    <property type="entry name" value="DEAD/DEAH_RhlB"/>
</dbReference>
<protein>
    <recommendedName>
        <fullName evidence="8">Helicase ATP-binding domain-containing protein</fullName>
    </recommendedName>
</protein>
<feature type="domain" description="Helicase ATP-binding" evidence="5">
    <location>
        <begin position="32"/>
        <end position="202"/>
    </location>
</feature>
<evidence type="ECO:0000256" key="1">
    <source>
        <dbReference type="ARBA" id="ARBA00022741"/>
    </source>
</evidence>
<keyword evidence="3" id="KW-0347">Helicase</keyword>
<dbReference type="SMART" id="SM00487">
    <property type="entry name" value="DEXDc"/>
    <property type="match status" value="1"/>
</dbReference>
<dbReference type="GO" id="GO:0003676">
    <property type="term" value="F:nucleic acid binding"/>
    <property type="evidence" value="ECO:0007669"/>
    <property type="project" value="InterPro"/>
</dbReference>
<keyword evidence="4" id="KW-0067">ATP-binding</keyword>
<dbReference type="GO" id="GO:0005524">
    <property type="term" value="F:ATP binding"/>
    <property type="evidence" value="ECO:0007669"/>
    <property type="project" value="UniProtKB-KW"/>
</dbReference>
<dbReference type="Pfam" id="PF00270">
    <property type="entry name" value="DEAD"/>
    <property type="match status" value="1"/>
</dbReference>
<dbReference type="GO" id="GO:0003724">
    <property type="term" value="F:RNA helicase activity"/>
    <property type="evidence" value="ECO:0007669"/>
    <property type="project" value="InterPro"/>
</dbReference>
<dbReference type="InterPro" id="IPR050079">
    <property type="entry name" value="DEAD_box_RNA_helicase"/>
</dbReference>
<dbReference type="SUPFAM" id="SSF52540">
    <property type="entry name" value="P-loop containing nucleoside triphosphate hydrolases"/>
    <property type="match status" value="1"/>
</dbReference>
<evidence type="ECO:0000256" key="4">
    <source>
        <dbReference type="ARBA" id="ARBA00022840"/>
    </source>
</evidence>
<evidence type="ECO:0000259" key="6">
    <source>
        <dbReference type="PROSITE" id="PS51195"/>
    </source>
</evidence>
<dbReference type="GO" id="GO:0016787">
    <property type="term" value="F:hydrolase activity"/>
    <property type="evidence" value="ECO:0007669"/>
    <property type="project" value="UniProtKB-KW"/>
</dbReference>
<dbReference type="AlphaFoldDB" id="A0A382RAB4"/>
<feature type="non-terminal residue" evidence="7">
    <location>
        <position position="251"/>
    </location>
</feature>
<dbReference type="GO" id="GO:0005829">
    <property type="term" value="C:cytosol"/>
    <property type="evidence" value="ECO:0007669"/>
    <property type="project" value="TreeGrafter"/>
</dbReference>
<dbReference type="CDD" id="cd00268">
    <property type="entry name" value="DEADc"/>
    <property type="match status" value="1"/>
</dbReference>
<accession>A0A382RAB4</accession>
<dbReference type="PANTHER" id="PTHR47959:SF13">
    <property type="entry name" value="ATP-DEPENDENT RNA HELICASE RHLE"/>
    <property type="match status" value="1"/>
</dbReference>
<evidence type="ECO:0008006" key="8">
    <source>
        <dbReference type="Google" id="ProtNLM"/>
    </source>
</evidence>
<keyword evidence="1" id="KW-0547">Nucleotide-binding</keyword>